<organism evidence="2 3">
    <name type="scientific">Parthenolecanium corni</name>
    <dbReference type="NCBI Taxonomy" id="536013"/>
    <lineage>
        <taxon>Eukaryota</taxon>
        <taxon>Metazoa</taxon>
        <taxon>Ecdysozoa</taxon>
        <taxon>Arthropoda</taxon>
        <taxon>Hexapoda</taxon>
        <taxon>Insecta</taxon>
        <taxon>Pterygota</taxon>
        <taxon>Neoptera</taxon>
        <taxon>Paraneoptera</taxon>
        <taxon>Hemiptera</taxon>
        <taxon>Sternorrhyncha</taxon>
        <taxon>Coccoidea</taxon>
        <taxon>Coccidae</taxon>
        <taxon>Parthenolecanium</taxon>
    </lineage>
</organism>
<feature type="compositionally biased region" description="Polar residues" evidence="1">
    <location>
        <begin position="234"/>
        <end position="278"/>
    </location>
</feature>
<feature type="compositionally biased region" description="Low complexity" evidence="1">
    <location>
        <begin position="16"/>
        <end position="29"/>
    </location>
</feature>
<feature type="region of interest" description="Disordered" evidence="1">
    <location>
        <begin position="120"/>
        <end position="422"/>
    </location>
</feature>
<feature type="compositionally biased region" description="Pro residues" evidence="1">
    <location>
        <begin position="185"/>
        <end position="196"/>
    </location>
</feature>
<feature type="compositionally biased region" description="Pro residues" evidence="1">
    <location>
        <begin position="384"/>
        <end position="395"/>
    </location>
</feature>
<sequence>MRPGFMPRVPRERGGLMRPGPGFPFRGRGVMLMDRPPRLPPRPGMLRGPPPFGRGLLPHGRPRLGPVMLPRPPPLGHLGPLGPRGLMPRPMLPPPHRHLHPDMMEMPDLPNAIMPKKEAEKKTLNETKSASNIKQSNINQSNQANKTNRTEKVIQNVNQQTPGSRKNRKDSKNRKTPVAQQAQQTPPPPPQPPPAPSIKGHLPVKPSAQSSHTSPLKQITQPSSKMQQPPPQQNVPSMNQPPVQKHMNQPPVQKQHTSPIQTPMNTNIRPQQAPQHLMSQPPRGGRINNMNHQRIRGNAPVAGHVGIPNAPPPVNMNPHHQGPLMNHGPPNVPVHGGVAPVPPPRPNVMMNGPPPPPPQFSTAPPPTNYAAPPPVIAPQMPVKRGPPPMGPPPVMQPKRVRYEAPPPPSNGYMQYQQQPPPQQQQVYQSYDVPPPTDVYHNMPPANVNVAPQQVYPAQDYHNYQTAPPQQNTSYNQNVNTQYPTSYNNPNNYSAYPTTTGYEQSVDYNTMPPQQTNVDPYGYSKPVDSYGYANTNYAAPQATGYEDYSSGYIDPNGYTSTVQGKSKFFSVS</sequence>
<feature type="compositionally biased region" description="Pro residues" evidence="1">
    <location>
        <begin position="340"/>
        <end position="376"/>
    </location>
</feature>
<feature type="compositionally biased region" description="Low complexity" evidence="1">
    <location>
        <begin position="326"/>
        <end position="339"/>
    </location>
</feature>
<feature type="compositionally biased region" description="Polar residues" evidence="1">
    <location>
        <begin position="207"/>
        <end position="226"/>
    </location>
</feature>
<comment type="caution">
    <text evidence="2">The sequence shown here is derived from an EMBL/GenBank/DDBJ whole genome shotgun (WGS) entry which is preliminary data.</text>
</comment>
<feature type="region of interest" description="Disordered" evidence="1">
    <location>
        <begin position="1"/>
        <end position="29"/>
    </location>
</feature>
<feature type="compositionally biased region" description="Polar residues" evidence="1">
    <location>
        <begin position="153"/>
        <end position="163"/>
    </location>
</feature>
<gene>
    <name evidence="2" type="ORF">V9T40_002269</name>
</gene>
<dbReference type="EMBL" id="JBBCAQ010000022">
    <property type="protein sequence ID" value="KAK7590656.1"/>
    <property type="molecule type" value="Genomic_DNA"/>
</dbReference>
<reference evidence="2 3" key="1">
    <citation type="submission" date="2024-03" db="EMBL/GenBank/DDBJ databases">
        <title>Adaptation during the transition from Ophiocordyceps entomopathogen to insect associate is accompanied by gene loss and intensified selection.</title>
        <authorList>
            <person name="Ward C.M."/>
            <person name="Onetto C.A."/>
            <person name="Borneman A.R."/>
        </authorList>
    </citation>
    <scope>NUCLEOTIDE SEQUENCE [LARGE SCALE GENOMIC DNA]</scope>
    <source>
        <strain evidence="2">AWRI1</strain>
        <tissue evidence="2">Single Adult Female</tissue>
    </source>
</reference>
<evidence type="ECO:0000256" key="1">
    <source>
        <dbReference type="SAM" id="MobiDB-lite"/>
    </source>
</evidence>
<evidence type="ECO:0000313" key="2">
    <source>
        <dbReference type="EMBL" id="KAK7590656.1"/>
    </source>
</evidence>
<dbReference type="Proteomes" id="UP001367676">
    <property type="component" value="Unassembled WGS sequence"/>
</dbReference>
<name>A0AAN9Y3N7_9HEMI</name>
<feature type="compositionally biased region" description="Low complexity" evidence="1">
    <location>
        <begin position="128"/>
        <end position="146"/>
    </location>
</feature>
<evidence type="ECO:0000313" key="3">
    <source>
        <dbReference type="Proteomes" id="UP001367676"/>
    </source>
</evidence>
<dbReference type="AlphaFoldDB" id="A0AAN9Y3N7"/>
<keyword evidence="3" id="KW-1185">Reference proteome</keyword>
<accession>A0AAN9Y3N7</accession>
<feature type="compositionally biased region" description="Basic residues" evidence="1">
    <location>
        <begin position="165"/>
        <end position="175"/>
    </location>
</feature>
<protein>
    <submittedName>
        <fullName evidence="2">Uncharacterized protein</fullName>
    </submittedName>
</protein>
<proteinExistence type="predicted"/>